<gene>
    <name evidence="1" type="ORF">NUW58_g10594</name>
</gene>
<dbReference type="EMBL" id="JAPDGR010004975">
    <property type="protein sequence ID" value="KAJ2966741.1"/>
    <property type="molecule type" value="Genomic_DNA"/>
</dbReference>
<accession>A0ACC1MK83</accession>
<sequence length="202" mass="21039">MSFRQLMTLAVVALASVTNAAGSTEKGVEVPPQQPLLGTDTVAGCYSSLGELKMDSTDKYNAQGYCAPNCRDKGYPVGATYAKACWCGKKLPNKKTLADDKKCNEPCPGFDQQACGGLNHWTVYNTGVQVNVEEAELDVTSTTSNTPTSTPTSQTTASNTPTSPAESQKPEDDKSGSNTSQTVGIAVGVVAEEKCRVGGGAS</sequence>
<reference evidence="1" key="1">
    <citation type="submission" date="2022-10" db="EMBL/GenBank/DDBJ databases">
        <title>Genome Sequence of Xylaria curta.</title>
        <authorList>
            <person name="Buettner E."/>
        </authorList>
    </citation>
    <scope>NUCLEOTIDE SEQUENCE</scope>
    <source>
        <strain evidence="1">Babe10</strain>
    </source>
</reference>
<evidence type="ECO:0000313" key="2">
    <source>
        <dbReference type="Proteomes" id="UP001143856"/>
    </source>
</evidence>
<proteinExistence type="predicted"/>
<keyword evidence="2" id="KW-1185">Reference proteome</keyword>
<organism evidence="1 2">
    <name type="scientific">Xylaria curta</name>
    <dbReference type="NCBI Taxonomy" id="42375"/>
    <lineage>
        <taxon>Eukaryota</taxon>
        <taxon>Fungi</taxon>
        <taxon>Dikarya</taxon>
        <taxon>Ascomycota</taxon>
        <taxon>Pezizomycotina</taxon>
        <taxon>Sordariomycetes</taxon>
        <taxon>Xylariomycetidae</taxon>
        <taxon>Xylariales</taxon>
        <taxon>Xylariaceae</taxon>
        <taxon>Xylaria</taxon>
    </lineage>
</organism>
<evidence type="ECO:0000313" key="1">
    <source>
        <dbReference type="EMBL" id="KAJ2966741.1"/>
    </source>
</evidence>
<comment type="caution">
    <text evidence="1">The sequence shown here is derived from an EMBL/GenBank/DDBJ whole genome shotgun (WGS) entry which is preliminary data.</text>
</comment>
<dbReference type="Proteomes" id="UP001143856">
    <property type="component" value="Unassembled WGS sequence"/>
</dbReference>
<protein>
    <submittedName>
        <fullName evidence="1">Uncharacterized protein</fullName>
    </submittedName>
</protein>
<name>A0ACC1MK83_9PEZI</name>